<accession>A0AAN4ZBK9</accession>
<reference evidence="2" key="1">
    <citation type="submission" date="2022-10" db="EMBL/GenBank/DDBJ databases">
        <title>Genome assembly of Pristionchus species.</title>
        <authorList>
            <person name="Yoshida K."/>
            <person name="Sommer R.J."/>
        </authorList>
    </citation>
    <scope>NUCLEOTIDE SEQUENCE [LARGE SCALE GENOMIC DNA]</scope>
    <source>
        <strain evidence="2">RS5460</strain>
    </source>
</reference>
<evidence type="ECO:0000313" key="1">
    <source>
        <dbReference type="EMBL" id="GMR37681.1"/>
    </source>
</evidence>
<dbReference type="PANTHER" id="PTHR44590">
    <property type="entry name" value="CARBOXYLIC ESTER HYDROLASE-RELATED"/>
    <property type="match status" value="1"/>
</dbReference>
<protein>
    <submittedName>
        <fullName evidence="1">Uncharacterized protein</fullName>
    </submittedName>
</protein>
<dbReference type="EMBL" id="BTRK01000002">
    <property type="protein sequence ID" value="GMR37681.1"/>
    <property type="molecule type" value="Genomic_DNA"/>
</dbReference>
<keyword evidence="2" id="KW-1185">Reference proteome</keyword>
<dbReference type="PANTHER" id="PTHR44590:SF3">
    <property type="entry name" value="CARBOXYLESTERASE TYPE B DOMAIN-CONTAINING PROTEIN"/>
    <property type="match status" value="1"/>
</dbReference>
<evidence type="ECO:0000313" key="2">
    <source>
        <dbReference type="Proteomes" id="UP001328107"/>
    </source>
</evidence>
<proteinExistence type="predicted"/>
<feature type="non-terminal residue" evidence="1">
    <location>
        <position position="1"/>
    </location>
</feature>
<name>A0AAN4ZBK9_9BILA</name>
<gene>
    <name evidence="1" type="ORF">PMAYCL1PPCAC_07876</name>
</gene>
<comment type="caution">
    <text evidence="1">The sequence shown here is derived from an EMBL/GenBank/DDBJ whole genome shotgun (WGS) entry which is preliminary data.</text>
</comment>
<organism evidence="1 2">
    <name type="scientific">Pristionchus mayeri</name>
    <dbReference type="NCBI Taxonomy" id="1317129"/>
    <lineage>
        <taxon>Eukaryota</taxon>
        <taxon>Metazoa</taxon>
        <taxon>Ecdysozoa</taxon>
        <taxon>Nematoda</taxon>
        <taxon>Chromadorea</taxon>
        <taxon>Rhabditida</taxon>
        <taxon>Rhabditina</taxon>
        <taxon>Diplogasteromorpha</taxon>
        <taxon>Diplogasteroidea</taxon>
        <taxon>Neodiplogasteridae</taxon>
        <taxon>Pristionchus</taxon>
    </lineage>
</organism>
<dbReference type="AlphaFoldDB" id="A0AAN4ZBK9"/>
<dbReference type="Proteomes" id="UP001328107">
    <property type="component" value="Unassembled WGS sequence"/>
</dbReference>
<sequence>SFTNFAKFGDPNGIDSSTTDLPARWIPVDKRTCGRNFVFNAKESHMEDELFEGRTAKYVEIMNKYHSI</sequence>